<reference evidence="2 3" key="1">
    <citation type="journal article" date="2019" name="Sci. Rep.">
        <title>Orb-weaving spider Araneus ventricosus genome elucidates the spidroin gene catalogue.</title>
        <authorList>
            <person name="Kono N."/>
            <person name="Nakamura H."/>
            <person name="Ohtoshi R."/>
            <person name="Moran D.A.P."/>
            <person name="Shinohara A."/>
            <person name="Yoshida Y."/>
            <person name="Fujiwara M."/>
            <person name="Mori M."/>
            <person name="Tomita M."/>
            <person name="Arakawa K."/>
        </authorList>
    </citation>
    <scope>NUCLEOTIDE SEQUENCE [LARGE SCALE GENOMIC DNA]</scope>
</reference>
<comment type="caution">
    <text evidence="2">The sequence shown here is derived from an EMBL/GenBank/DDBJ whole genome shotgun (WGS) entry which is preliminary data.</text>
</comment>
<name>A0A4Y2DB82_ARAVE</name>
<sequence length="105" mass="11472">MPITKEERIDINLLAGSGTTRRVARTLMQRKEKQITYDTVAKLIMKFEMTGSVSDASKFGRIKTATYEGANSGADSDGQESDERDPTSLSLNGNQPTQCHAQFAG</sequence>
<proteinExistence type="predicted"/>
<accession>A0A4Y2DB82</accession>
<evidence type="ECO:0000313" key="2">
    <source>
        <dbReference type="EMBL" id="GBM13346.1"/>
    </source>
</evidence>
<dbReference type="EMBL" id="BGPR01000326">
    <property type="protein sequence ID" value="GBM13346.1"/>
    <property type="molecule type" value="Genomic_DNA"/>
</dbReference>
<keyword evidence="3" id="KW-1185">Reference proteome</keyword>
<dbReference type="Proteomes" id="UP000499080">
    <property type="component" value="Unassembled WGS sequence"/>
</dbReference>
<dbReference type="AlphaFoldDB" id="A0A4Y2DB82"/>
<feature type="compositionally biased region" description="Polar residues" evidence="1">
    <location>
        <begin position="87"/>
        <end position="105"/>
    </location>
</feature>
<protein>
    <recommendedName>
        <fullName evidence="4">DUF4817 domain-containing protein</fullName>
    </recommendedName>
</protein>
<feature type="region of interest" description="Disordered" evidence="1">
    <location>
        <begin position="67"/>
        <end position="105"/>
    </location>
</feature>
<evidence type="ECO:0008006" key="4">
    <source>
        <dbReference type="Google" id="ProtNLM"/>
    </source>
</evidence>
<evidence type="ECO:0000313" key="3">
    <source>
        <dbReference type="Proteomes" id="UP000499080"/>
    </source>
</evidence>
<evidence type="ECO:0000256" key="1">
    <source>
        <dbReference type="SAM" id="MobiDB-lite"/>
    </source>
</evidence>
<dbReference type="OrthoDB" id="8117402at2759"/>
<gene>
    <name evidence="2" type="ORF">AVEN_159767_1</name>
</gene>
<organism evidence="2 3">
    <name type="scientific">Araneus ventricosus</name>
    <name type="common">Orbweaver spider</name>
    <name type="synonym">Epeira ventricosa</name>
    <dbReference type="NCBI Taxonomy" id="182803"/>
    <lineage>
        <taxon>Eukaryota</taxon>
        <taxon>Metazoa</taxon>
        <taxon>Ecdysozoa</taxon>
        <taxon>Arthropoda</taxon>
        <taxon>Chelicerata</taxon>
        <taxon>Arachnida</taxon>
        <taxon>Araneae</taxon>
        <taxon>Araneomorphae</taxon>
        <taxon>Entelegynae</taxon>
        <taxon>Araneoidea</taxon>
        <taxon>Araneidae</taxon>
        <taxon>Araneus</taxon>
    </lineage>
</organism>